<dbReference type="EMBL" id="AFHQ01000007">
    <property type="protein sequence ID" value="EGK62087.1"/>
    <property type="molecule type" value="Genomic_DNA"/>
</dbReference>
<dbReference type="SUPFAM" id="SSF89447">
    <property type="entry name" value="AbrB/MazE/MraZ-like"/>
    <property type="match status" value="1"/>
</dbReference>
<dbReference type="Proteomes" id="UP000004067">
    <property type="component" value="Unassembled WGS sequence"/>
</dbReference>
<gene>
    <name evidence="3" type="ORF">HMPREF9081_0336</name>
</gene>
<organism evidence="3 4">
    <name type="scientific">Centipeda periodontii DSM 2778</name>
    <dbReference type="NCBI Taxonomy" id="888060"/>
    <lineage>
        <taxon>Bacteria</taxon>
        <taxon>Bacillati</taxon>
        <taxon>Bacillota</taxon>
        <taxon>Negativicutes</taxon>
        <taxon>Selenomonadales</taxon>
        <taxon>Selenomonadaceae</taxon>
        <taxon>Centipeda</taxon>
    </lineage>
</organism>
<dbReference type="eggNOG" id="COG2002">
    <property type="taxonomic scope" value="Bacteria"/>
</dbReference>
<evidence type="ECO:0000256" key="1">
    <source>
        <dbReference type="PROSITE-ProRule" id="PRU01076"/>
    </source>
</evidence>
<evidence type="ECO:0000313" key="4">
    <source>
        <dbReference type="Proteomes" id="UP000004067"/>
    </source>
</evidence>
<evidence type="ECO:0000259" key="2">
    <source>
        <dbReference type="PROSITE" id="PS51740"/>
    </source>
</evidence>
<accession>F5RJA1</accession>
<evidence type="ECO:0000313" key="3">
    <source>
        <dbReference type="EMBL" id="EGK62087.1"/>
    </source>
</evidence>
<keyword evidence="1" id="KW-0238">DNA-binding</keyword>
<feature type="domain" description="SpoVT-AbrB" evidence="2">
    <location>
        <begin position="50"/>
        <end position="95"/>
    </location>
</feature>
<protein>
    <recommendedName>
        <fullName evidence="2">SpoVT-AbrB domain-containing protein</fullName>
    </recommendedName>
</protein>
<sequence>MRLVCLLPRTKIYANRMDFVIISNFQEIPTFPTSKVVPVMATVVMSDTFIDNAMVTAKGQITIPKDVRSVLGVEHGSRVTFVVEQGSVRLVNAAAYAMQRLKREMAGEGAELSEDDVMALVKRERNGSDYACSD</sequence>
<reference evidence="3 4" key="1">
    <citation type="submission" date="2011-04" db="EMBL/GenBank/DDBJ databases">
        <authorList>
            <person name="Muzny D."/>
            <person name="Qin X."/>
            <person name="Deng J."/>
            <person name="Jiang H."/>
            <person name="Liu Y."/>
            <person name="Qu J."/>
            <person name="Song X.-Z."/>
            <person name="Zhang L."/>
            <person name="Thornton R."/>
            <person name="Coyle M."/>
            <person name="Francisco L."/>
            <person name="Jackson L."/>
            <person name="Javaid M."/>
            <person name="Korchina V."/>
            <person name="Kovar C."/>
            <person name="Mata R."/>
            <person name="Mathew T."/>
            <person name="Ngo R."/>
            <person name="Nguyen L."/>
            <person name="Nguyen N."/>
            <person name="Okwuonu G."/>
            <person name="Ongeri F."/>
            <person name="Pham C."/>
            <person name="Simmons D."/>
            <person name="Wilczek-Boney K."/>
            <person name="Hale W."/>
            <person name="Jakkamsetti A."/>
            <person name="Pham P."/>
            <person name="Ruth R."/>
            <person name="San Lucas F."/>
            <person name="Warren J."/>
            <person name="Zhang J."/>
            <person name="Zhao Z."/>
            <person name="Zhou C."/>
            <person name="Zhu D."/>
            <person name="Lee S."/>
            <person name="Bess C."/>
            <person name="Blankenburg K."/>
            <person name="Forbes L."/>
            <person name="Fu Q."/>
            <person name="Gubbala S."/>
            <person name="Hirani K."/>
            <person name="Jayaseelan J.C."/>
            <person name="Lara F."/>
            <person name="Munidasa M."/>
            <person name="Palculict T."/>
            <person name="Patil S."/>
            <person name="Pu L.-L."/>
            <person name="Saada N."/>
            <person name="Tang L."/>
            <person name="Weissenberger G."/>
            <person name="Zhu Y."/>
            <person name="Hemphill L."/>
            <person name="Shang Y."/>
            <person name="Youmans B."/>
            <person name="Ayvaz T."/>
            <person name="Ross M."/>
            <person name="Santibanez J."/>
            <person name="Aqrawi P."/>
            <person name="Gross S."/>
            <person name="Joshi V."/>
            <person name="Fowler G."/>
            <person name="Nazareth L."/>
            <person name="Reid J."/>
            <person name="Worley K."/>
            <person name="Petrosino J."/>
            <person name="Highlander S."/>
            <person name="Gibbs R."/>
        </authorList>
    </citation>
    <scope>NUCLEOTIDE SEQUENCE [LARGE SCALE GENOMIC DNA]</scope>
    <source>
        <strain evidence="3 4">DSM 2778</strain>
    </source>
</reference>
<dbReference type="SMART" id="SM00966">
    <property type="entry name" value="SpoVT_AbrB"/>
    <property type="match status" value="1"/>
</dbReference>
<dbReference type="NCBIfam" id="TIGR01439">
    <property type="entry name" value="lp_hng_hel_AbrB"/>
    <property type="match status" value="1"/>
</dbReference>
<comment type="caution">
    <text evidence="3">The sequence shown here is derived from an EMBL/GenBank/DDBJ whole genome shotgun (WGS) entry which is preliminary data.</text>
</comment>
<dbReference type="Gene3D" id="2.10.260.10">
    <property type="match status" value="1"/>
</dbReference>
<dbReference type="PROSITE" id="PS51740">
    <property type="entry name" value="SPOVT_ABRB"/>
    <property type="match status" value="1"/>
</dbReference>
<dbReference type="InterPro" id="IPR007159">
    <property type="entry name" value="SpoVT-AbrB_dom"/>
</dbReference>
<dbReference type="Pfam" id="PF04014">
    <property type="entry name" value="MazE_antitoxin"/>
    <property type="match status" value="1"/>
</dbReference>
<dbReference type="InterPro" id="IPR037914">
    <property type="entry name" value="SpoVT-AbrB_sf"/>
</dbReference>
<dbReference type="STRING" id="888060.HMPREF9081_0336"/>
<dbReference type="GO" id="GO:0003677">
    <property type="term" value="F:DNA binding"/>
    <property type="evidence" value="ECO:0007669"/>
    <property type="project" value="UniProtKB-UniRule"/>
</dbReference>
<proteinExistence type="predicted"/>
<keyword evidence="4" id="KW-1185">Reference proteome</keyword>
<dbReference type="HOGENOM" id="CLU_158484_1_0_9"/>
<dbReference type="AlphaFoldDB" id="F5RJA1"/>
<name>F5RJA1_9FIRM</name>